<keyword evidence="7 8" id="KW-0131">Cell cycle</keyword>
<evidence type="ECO:0000256" key="9">
    <source>
        <dbReference type="RuleBase" id="RU003613"/>
    </source>
</evidence>
<feature type="domain" description="ZipA C-terminal FtsZ-binding" evidence="10">
    <location>
        <begin position="328"/>
        <end position="453"/>
    </location>
</feature>
<dbReference type="SMART" id="SM00771">
    <property type="entry name" value="ZipA_C"/>
    <property type="match status" value="1"/>
</dbReference>
<keyword evidence="3 8" id="KW-0132">Cell division</keyword>
<proteinExistence type="inferred from homology"/>
<dbReference type="SUPFAM" id="SSF64383">
    <property type="entry name" value="Cell-division protein ZipA, C-terminal domain"/>
    <property type="match status" value="1"/>
</dbReference>
<dbReference type="PANTHER" id="PTHR38685:SF1">
    <property type="entry name" value="CELL DIVISION PROTEIN ZIPA"/>
    <property type="match status" value="1"/>
</dbReference>
<evidence type="ECO:0000256" key="7">
    <source>
        <dbReference type="ARBA" id="ARBA00023306"/>
    </source>
</evidence>
<dbReference type="PANTHER" id="PTHR38685">
    <property type="entry name" value="CELL DIVISION PROTEIN ZIPA"/>
    <property type="match status" value="1"/>
</dbReference>
<reference evidence="11 12" key="1">
    <citation type="submission" date="2019-02" db="EMBL/GenBank/DDBJ databases">
        <title>Genomic Encyclopedia of Type Strains, Phase IV (KMG-IV): sequencing the most valuable type-strain genomes for metagenomic binning, comparative biology and taxonomic classification.</title>
        <authorList>
            <person name="Goeker M."/>
        </authorList>
    </citation>
    <scope>NUCLEOTIDE SEQUENCE [LARGE SCALE GENOMIC DNA]</scope>
    <source>
        <strain evidence="11 12">DSM 21223</strain>
    </source>
</reference>
<evidence type="ECO:0000256" key="5">
    <source>
        <dbReference type="ARBA" id="ARBA00022989"/>
    </source>
</evidence>
<comment type="function">
    <text evidence="8">Essential cell division protein that stabilizes the FtsZ protofilaments by cross-linking them and that serves as a cytoplasmic membrane anchor for the Z ring. Also required for the recruitment to the septal ring of downstream cell division proteins.</text>
</comment>
<keyword evidence="5" id="KW-1133">Transmembrane helix</keyword>
<comment type="similarity">
    <text evidence="8">Belongs to the ZipA family.</text>
</comment>
<evidence type="ECO:0000259" key="10">
    <source>
        <dbReference type="SMART" id="SM00771"/>
    </source>
</evidence>
<comment type="subcellular location">
    <subcellularLocation>
        <location evidence="9">Cell inner membrane</location>
        <topology evidence="9">Single-pass type I membrane protein</topology>
    </subcellularLocation>
</comment>
<evidence type="ECO:0000256" key="4">
    <source>
        <dbReference type="ARBA" id="ARBA00022692"/>
    </source>
</evidence>
<keyword evidence="2 9" id="KW-0997">Cell inner membrane</keyword>
<dbReference type="Gene3D" id="3.30.1400.10">
    <property type="entry name" value="ZipA, C-terminal FtsZ-binding domain"/>
    <property type="match status" value="1"/>
</dbReference>
<evidence type="ECO:0000313" key="12">
    <source>
        <dbReference type="Proteomes" id="UP000292136"/>
    </source>
</evidence>
<keyword evidence="12" id="KW-1185">Reference proteome</keyword>
<keyword evidence="4 9" id="KW-0812">Transmembrane</keyword>
<evidence type="ECO:0000256" key="8">
    <source>
        <dbReference type="RuleBase" id="RU003612"/>
    </source>
</evidence>
<evidence type="ECO:0000256" key="3">
    <source>
        <dbReference type="ARBA" id="ARBA00022618"/>
    </source>
</evidence>
<dbReference type="Proteomes" id="UP000292136">
    <property type="component" value="Unassembled WGS sequence"/>
</dbReference>
<sequence>MTELHIGLLAFGGVAVVGVLAYNKWQERKHRQVAEQMLRPSDEDVLLDGEEDAVEEEGEEEYAVLIQRDENGEIIRAPQLAQRKEPVFEAEAEPAPAARQEPVFNFDDEPAPAAEPVYAAEAPRTAAKATPQSALDFDAEPALAVKPAAPAFAATQAQGALSIDPIAMPLREAAPAVAARAPASEMPAPGEAEAPRTLMAPALPTFLLSPAADYIVALETVDFIPAGQFMQSQREALLRIGKRVTWVGLNEGSGEWEVMDENSPQEYRRLRIGVQLADRRGAISDAELSIFHTAMRQLAEEFMAVADLPTRKSALEDAYELDRFCADVDIQIGINVVAVGQLFPGTKIRALAEAAGMVLEADGAFVRRDDDGRVLYTLSHQSQQPFTAEAMKTLSCHGLTFLLDVPRVPNGDRVFNQMGDLARRFADSLHGVVVDDNRQPLTEALLEPIRKQVAQYQGAMAQRGLVAGGSLSLRLFA</sequence>
<dbReference type="EMBL" id="SHKM01000001">
    <property type="protein sequence ID" value="RZT89949.1"/>
    <property type="molecule type" value="Genomic_DNA"/>
</dbReference>
<comment type="caution">
    <text evidence="11">The sequence shown here is derived from an EMBL/GenBank/DDBJ whole genome shotgun (WGS) entry which is preliminary data.</text>
</comment>
<evidence type="ECO:0000313" key="11">
    <source>
        <dbReference type="EMBL" id="RZT89949.1"/>
    </source>
</evidence>
<dbReference type="InterPro" id="IPR011919">
    <property type="entry name" value="Cell_div_ZipA"/>
</dbReference>
<dbReference type="InterPro" id="IPR007449">
    <property type="entry name" value="ZipA_FtsZ-bd_C"/>
</dbReference>
<dbReference type="Pfam" id="PF04354">
    <property type="entry name" value="ZipA_C"/>
    <property type="match status" value="1"/>
</dbReference>
<name>A0ABY0IQV6_9RHOO</name>
<dbReference type="InterPro" id="IPR036765">
    <property type="entry name" value="ZipA_FtsZ-bd_C_sf"/>
</dbReference>
<evidence type="ECO:0000256" key="2">
    <source>
        <dbReference type="ARBA" id="ARBA00022519"/>
    </source>
</evidence>
<dbReference type="RefSeq" id="WP_014237733.1">
    <property type="nucleotide sequence ID" value="NZ_SHKM01000001.1"/>
</dbReference>
<gene>
    <name evidence="11" type="ORF">EV678_0750</name>
</gene>
<organism evidence="11 12">
    <name type="scientific">Azospira oryzae</name>
    <dbReference type="NCBI Taxonomy" id="146939"/>
    <lineage>
        <taxon>Bacteria</taxon>
        <taxon>Pseudomonadati</taxon>
        <taxon>Pseudomonadota</taxon>
        <taxon>Betaproteobacteria</taxon>
        <taxon>Rhodocyclales</taxon>
        <taxon>Rhodocyclaceae</taxon>
        <taxon>Azospira</taxon>
    </lineage>
</organism>
<keyword evidence="1 9" id="KW-1003">Cell membrane</keyword>
<evidence type="ECO:0000256" key="1">
    <source>
        <dbReference type="ARBA" id="ARBA00022475"/>
    </source>
</evidence>
<evidence type="ECO:0000256" key="6">
    <source>
        <dbReference type="ARBA" id="ARBA00023136"/>
    </source>
</evidence>
<accession>A0ABY0IQV6</accession>
<keyword evidence="6 9" id="KW-0472">Membrane</keyword>
<protein>
    <recommendedName>
        <fullName evidence="8">Cell division protein ZipA</fullName>
    </recommendedName>
</protein>